<feature type="region of interest" description="Disordered" evidence="1">
    <location>
        <begin position="1"/>
        <end position="128"/>
    </location>
</feature>
<evidence type="ECO:0000313" key="3">
    <source>
        <dbReference type="Proteomes" id="UP000600026"/>
    </source>
</evidence>
<name>A0A919LDF1_9ACTN</name>
<sequence>MQNHDENARRASEPALTTEDLAHPAQPADDRQAAVFPGEATGQRSGGSGREADLVPEPGREGPDRDAADRDAADYGAADRDAADLDAAGRQTGPGTGLGPEPVARDTAGTPGPDEHHDDEPLLGAAEAERYRTTWSEIQGRFVDDPQEAVRSADTLVAEVMQAFAGTLSEHRSGLEKQWDRGEQVATEDLRQALRAYRSLVNRLLDT</sequence>
<accession>A0A919LDF1</accession>
<keyword evidence="3" id="KW-1185">Reference proteome</keyword>
<protein>
    <submittedName>
        <fullName evidence="2">Uncharacterized protein</fullName>
    </submittedName>
</protein>
<dbReference type="OrthoDB" id="123178at2"/>
<proteinExistence type="predicted"/>
<comment type="caution">
    <text evidence="2">The sequence shown here is derived from an EMBL/GenBank/DDBJ whole genome shotgun (WGS) entry which is preliminary data.</text>
</comment>
<reference evidence="2" key="1">
    <citation type="submission" date="2020-09" db="EMBL/GenBank/DDBJ databases">
        <title>Whole genome shotgun sequence of Streptomyces xanthophaeus NBRC 12829.</title>
        <authorList>
            <person name="Komaki H."/>
            <person name="Tamura T."/>
        </authorList>
    </citation>
    <scope>NUCLEOTIDE SEQUENCE</scope>
    <source>
        <strain evidence="2">NBRC 12829</strain>
    </source>
</reference>
<evidence type="ECO:0000313" key="2">
    <source>
        <dbReference type="EMBL" id="GHI83297.1"/>
    </source>
</evidence>
<feature type="compositionally biased region" description="Basic and acidic residues" evidence="1">
    <location>
        <begin position="1"/>
        <end position="12"/>
    </location>
</feature>
<feature type="compositionally biased region" description="Basic and acidic residues" evidence="1">
    <location>
        <begin position="50"/>
        <end position="83"/>
    </location>
</feature>
<gene>
    <name evidence="2" type="ORF">Sxan_06610</name>
</gene>
<dbReference type="RefSeq" id="WP_051858783.1">
    <property type="nucleotide sequence ID" value="NZ_BNEE01000004.1"/>
</dbReference>
<dbReference type="EMBL" id="BNEE01000004">
    <property type="protein sequence ID" value="GHI83297.1"/>
    <property type="molecule type" value="Genomic_DNA"/>
</dbReference>
<organism evidence="2 3">
    <name type="scientific">Streptomyces xanthophaeus</name>
    <dbReference type="NCBI Taxonomy" id="67385"/>
    <lineage>
        <taxon>Bacteria</taxon>
        <taxon>Bacillati</taxon>
        <taxon>Actinomycetota</taxon>
        <taxon>Actinomycetes</taxon>
        <taxon>Kitasatosporales</taxon>
        <taxon>Streptomycetaceae</taxon>
        <taxon>Streptomyces</taxon>
    </lineage>
</organism>
<evidence type="ECO:0000256" key="1">
    <source>
        <dbReference type="SAM" id="MobiDB-lite"/>
    </source>
</evidence>
<dbReference type="AlphaFoldDB" id="A0A919LDF1"/>
<dbReference type="Proteomes" id="UP000600026">
    <property type="component" value="Unassembled WGS sequence"/>
</dbReference>